<evidence type="ECO:0000256" key="1">
    <source>
        <dbReference type="ARBA" id="ARBA00004651"/>
    </source>
</evidence>
<evidence type="ECO:0000256" key="3">
    <source>
        <dbReference type="ARBA" id="ARBA00022692"/>
    </source>
</evidence>
<dbReference type="AlphaFoldDB" id="A0A4R3ZAJ6"/>
<evidence type="ECO:0000256" key="6">
    <source>
        <dbReference type="SAM" id="Phobius"/>
    </source>
</evidence>
<evidence type="ECO:0000313" key="8">
    <source>
        <dbReference type="Proteomes" id="UP000295515"/>
    </source>
</evidence>
<evidence type="ECO:0000256" key="4">
    <source>
        <dbReference type="ARBA" id="ARBA00022989"/>
    </source>
</evidence>
<dbReference type="GO" id="GO:0005886">
    <property type="term" value="C:plasma membrane"/>
    <property type="evidence" value="ECO:0007669"/>
    <property type="project" value="UniProtKB-SubCell"/>
</dbReference>
<feature type="transmembrane region" description="Helical" evidence="6">
    <location>
        <begin position="108"/>
        <end position="128"/>
    </location>
</feature>
<dbReference type="InterPro" id="IPR001123">
    <property type="entry name" value="LeuE-type"/>
</dbReference>
<evidence type="ECO:0000256" key="2">
    <source>
        <dbReference type="ARBA" id="ARBA00022475"/>
    </source>
</evidence>
<comment type="subcellular location">
    <subcellularLocation>
        <location evidence="1">Cell membrane</location>
        <topology evidence="1">Multi-pass membrane protein</topology>
    </subcellularLocation>
</comment>
<evidence type="ECO:0000313" key="7">
    <source>
        <dbReference type="EMBL" id="TCW02196.1"/>
    </source>
</evidence>
<gene>
    <name evidence="7" type="ORF">EDD60_102161</name>
</gene>
<feature type="transmembrane region" description="Helical" evidence="6">
    <location>
        <begin position="69"/>
        <end position="88"/>
    </location>
</feature>
<keyword evidence="8" id="KW-1185">Reference proteome</keyword>
<proteinExistence type="predicted"/>
<dbReference type="GeneID" id="98914398"/>
<reference evidence="7 8" key="1">
    <citation type="submission" date="2019-03" db="EMBL/GenBank/DDBJ databases">
        <title>Genomic Encyclopedia of Type Strains, Phase IV (KMG-IV): sequencing the most valuable type-strain genomes for metagenomic binning, comparative biology and taxonomic classification.</title>
        <authorList>
            <person name="Goeker M."/>
        </authorList>
    </citation>
    <scope>NUCLEOTIDE SEQUENCE [LARGE SCALE GENOMIC DNA]</scope>
    <source>
        <strain evidence="7 8">DSM 29487</strain>
    </source>
</reference>
<dbReference type="Proteomes" id="UP000295515">
    <property type="component" value="Unassembled WGS sequence"/>
</dbReference>
<feature type="transmembrane region" description="Helical" evidence="6">
    <location>
        <begin position="182"/>
        <end position="200"/>
    </location>
</feature>
<name>A0A4R3ZAJ6_9FIRM</name>
<protein>
    <submittedName>
        <fullName evidence="7">Threonine/homoserine/homoserine lactone efflux protein</fullName>
    </submittedName>
</protein>
<dbReference type="PANTHER" id="PTHR30086">
    <property type="entry name" value="ARGININE EXPORTER PROTEIN ARGO"/>
    <property type="match status" value="1"/>
</dbReference>
<feature type="transmembrane region" description="Helical" evidence="6">
    <location>
        <begin position="140"/>
        <end position="161"/>
    </location>
</feature>
<organism evidence="7 8">
    <name type="scientific">Longibaculum muris</name>
    <dbReference type="NCBI Taxonomy" id="1796628"/>
    <lineage>
        <taxon>Bacteria</taxon>
        <taxon>Bacillati</taxon>
        <taxon>Bacillota</taxon>
        <taxon>Erysipelotrichia</taxon>
        <taxon>Erysipelotrichales</taxon>
        <taxon>Coprobacillaceae</taxon>
        <taxon>Longibaculum</taxon>
    </lineage>
</organism>
<keyword evidence="4 6" id="KW-1133">Transmembrane helix</keyword>
<dbReference type="EMBL" id="SMCQ01000002">
    <property type="protein sequence ID" value="TCW02196.1"/>
    <property type="molecule type" value="Genomic_DNA"/>
</dbReference>
<comment type="caution">
    <text evidence="7">The sequence shown here is derived from an EMBL/GenBank/DDBJ whole genome shotgun (WGS) entry which is preliminary data.</text>
</comment>
<feature type="transmembrane region" description="Helical" evidence="6">
    <location>
        <begin position="33"/>
        <end position="57"/>
    </location>
</feature>
<dbReference type="RefSeq" id="WP_066446458.1">
    <property type="nucleotide sequence ID" value="NZ_JANKBF010000003.1"/>
</dbReference>
<dbReference type="Pfam" id="PF01810">
    <property type="entry name" value="LysE"/>
    <property type="match status" value="1"/>
</dbReference>
<evidence type="ECO:0000256" key="5">
    <source>
        <dbReference type="ARBA" id="ARBA00023136"/>
    </source>
</evidence>
<dbReference type="GO" id="GO:0015171">
    <property type="term" value="F:amino acid transmembrane transporter activity"/>
    <property type="evidence" value="ECO:0007669"/>
    <property type="project" value="TreeGrafter"/>
</dbReference>
<keyword evidence="5 6" id="KW-0472">Membrane</keyword>
<sequence length="201" mass="21861">MNYLLKGIFIGIMFGIPVGVVGVLTLQRTLTKGFWAGVISGLGSSFADVVYASLSVFGITLVSDFLLQYQQIICILGCMMIVCIGIGIMKKDNQSLSFNTRISMTSSFLSSFMMTLTNPATILSYMVIFSTLGVSGNAHVIHKVLLVIGIFVGTSFWWIALSAFVKWSGKLLSYSLYKRINTFFGILIIVLGVTIAGYSLS</sequence>
<accession>A0A4R3ZAJ6</accession>
<dbReference type="PANTHER" id="PTHR30086:SF20">
    <property type="entry name" value="ARGININE EXPORTER PROTEIN ARGO-RELATED"/>
    <property type="match status" value="1"/>
</dbReference>
<feature type="transmembrane region" description="Helical" evidence="6">
    <location>
        <begin position="6"/>
        <end position="26"/>
    </location>
</feature>
<keyword evidence="2" id="KW-1003">Cell membrane</keyword>
<keyword evidence="3 6" id="KW-0812">Transmembrane</keyword>